<accession>Q10WY2</accession>
<dbReference type="KEGG" id="ter:Tery_4242"/>
<feature type="coiled-coil region" evidence="1">
    <location>
        <begin position="247"/>
        <end position="295"/>
    </location>
</feature>
<reference evidence="2" key="1">
    <citation type="submission" date="2006-06" db="EMBL/GenBank/DDBJ databases">
        <title>Complete sequence of Trichodesmium erythraeum IMS101.</title>
        <authorList>
            <consortium name="US DOE Joint Genome Institute"/>
            <person name="Copeland A."/>
            <person name="Lucas S."/>
            <person name="Lapidus A."/>
            <person name="Barry K."/>
            <person name="Detter J.C."/>
            <person name="Glavina del Rio T."/>
            <person name="Hammon N."/>
            <person name="Israni S."/>
            <person name="Dalin E."/>
            <person name="Tice H."/>
            <person name="Pitluck S."/>
            <person name="Kiss H."/>
            <person name="Munk A.C."/>
            <person name="Brettin T."/>
            <person name="Bruce D."/>
            <person name="Han C."/>
            <person name="Tapia R."/>
            <person name="Gilna P."/>
            <person name="Schmutz J."/>
            <person name="Larimer F."/>
            <person name="Land M."/>
            <person name="Hauser L."/>
            <person name="Kyrpides N."/>
            <person name="Kim E."/>
            <person name="Richardson P."/>
        </authorList>
    </citation>
    <scope>NUCLEOTIDE SEQUENCE [LARGE SCALE GENOMIC DNA]</scope>
    <source>
        <strain evidence="2">IMS101</strain>
    </source>
</reference>
<gene>
    <name evidence="2" type="ordered locus">Tery_4242</name>
</gene>
<dbReference type="HOGENOM" id="CLU_773475_0_0_3"/>
<evidence type="ECO:0000256" key="1">
    <source>
        <dbReference type="SAM" id="Coils"/>
    </source>
</evidence>
<protein>
    <submittedName>
        <fullName evidence="2">Uncharacterized protein</fullName>
    </submittedName>
</protein>
<proteinExistence type="predicted"/>
<dbReference type="STRING" id="203124.Tery_4242"/>
<feature type="coiled-coil region" evidence="1">
    <location>
        <begin position="133"/>
        <end position="217"/>
    </location>
</feature>
<sequence length="360" mass="42092">MNLLPEQQQEMQQEIQRFIRLIQKFQLSKNFTEFDTIKLPFELVELGVILWKMCFTAEILQQVADTDSDTLEAWAIALRKTLDIQLEVLNNWLPHLEELSVPPKMRDKINNGFASIQKITQEKSQLLESAKILFDQEAELLQKSQELQNLKQKEKHLQKIEIELKETDINNLQEALESQAAYLEPQKQKLASLQRQKAELDDRITALEHQQTTLREEIEYWQSRQNNREIKTTETVKELITITQQQREDLSAALSRELNLLQEQRNQLSKQQQEYVSVQEQLQAANAEFQKYQTATEEALAIINTHYQSNKALGTLLPIDQNKVEKMMENIRNLLSEIDGELAEARRQNEQAKTKNSIIL</sequence>
<dbReference type="RefSeq" id="WP_011613571.1">
    <property type="nucleotide sequence ID" value="NC_008312.1"/>
</dbReference>
<keyword evidence="1" id="KW-0175">Coiled coil</keyword>
<name>Q10WY2_TRIEI</name>
<dbReference type="eggNOG" id="COG4942">
    <property type="taxonomic scope" value="Bacteria"/>
</dbReference>
<evidence type="ECO:0000313" key="2">
    <source>
        <dbReference type="EMBL" id="ABG53242.1"/>
    </source>
</evidence>
<organism evidence="2">
    <name type="scientific">Trichodesmium erythraeum (strain IMS101)</name>
    <dbReference type="NCBI Taxonomy" id="203124"/>
    <lineage>
        <taxon>Bacteria</taxon>
        <taxon>Bacillati</taxon>
        <taxon>Cyanobacteriota</taxon>
        <taxon>Cyanophyceae</taxon>
        <taxon>Oscillatoriophycideae</taxon>
        <taxon>Oscillatoriales</taxon>
        <taxon>Microcoleaceae</taxon>
        <taxon>Trichodesmium</taxon>
    </lineage>
</organism>
<dbReference type="AlphaFoldDB" id="Q10WY2"/>
<dbReference type="EMBL" id="CP000393">
    <property type="protein sequence ID" value="ABG53242.1"/>
    <property type="molecule type" value="Genomic_DNA"/>
</dbReference>
<feature type="coiled-coil region" evidence="1">
    <location>
        <begin position="324"/>
        <end position="355"/>
    </location>
</feature>